<proteinExistence type="predicted"/>
<evidence type="ECO:0000313" key="2">
    <source>
        <dbReference type="Proteomes" id="UP001054945"/>
    </source>
</evidence>
<reference evidence="1 2" key="1">
    <citation type="submission" date="2021-06" db="EMBL/GenBank/DDBJ databases">
        <title>Caerostris extrusa draft genome.</title>
        <authorList>
            <person name="Kono N."/>
            <person name="Arakawa K."/>
        </authorList>
    </citation>
    <scope>NUCLEOTIDE SEQUENCE [LARGE SCALE GENOMIC DNA]</scope>
</reference>
<dbReference type="Proteomes" id="UP001054945">
    <property type="component" value="Unassembled WGS sequence"/>
</dbReference>
<sequence>MGVGKRISNSFLWNLISSPFEKPFNDFSTPMLARSTGKLLHEIIPPLTTPLTTREKLNTCITSINSGVGHYSGQKQKLQVPKNKKKKKKGNKFGLIIFYL</sequence>
<accession>A0AAV4PFW3</accession>
<protein>
    <submittedName>
        <fullName evidence="1">Uncharacterized protein</fullName>
    </submittedName>
</protein>
<organism evidence="1 2">
    <name type="scientific">Caerostris extrusa</name>
    <name type="common">Bark spider</name>
    <name type="synonym">Caerostris bankana</name>
    <dbReference type="NCBI Taxonomy" id="172846"/>
    <lineage>
        <taxon>Eukaryota</taxon>
        <taxon>Metazoa</taxon>
        <taxon>Ecdysozoa</taxon>
        <taxon>Arthropoda</taxon>
        <taxon>Chelicerata</taxon>
        <taxon>Arachnida</taxon>
        <taxon>Araneae</taxon>
        <taxon>Araneomorphae</taxon>
        <taxon>Entelegynae</taxon>
        <taxon>Araneoidea</taxon>
        <taxon>Araneidae</taxon>
        <taxon>Caerostris</taxon>
    </lineage>
</organism>
<gene>
    <name evidence="1" type="ORF">CEXT_166201</name>
</gene>
<evidence type="ECO:0000313" key="1">
    <source>
        <dbReference type="EMBL" id="GIX95994.1"/>
    </source>
</evidence>
<comment type="caution">
    <text evidence="1">The sequence shown here is derived from an EMBL/GenBank/DDBJ whole genome shotgun (WGS) entry which is preliminary data.</text>
</comment>
<name>A0AAV4PFW3_CAEEX</name>
<dbReference type="EMBL" id="BPLR01004593">
    <property type="protein sequence ID" value="GIX95994.1"/>
    <property type="molecule type" value="Genomic_DNA"/>
</dbReference>
<keyword evidence="2" id="KW-1185">Reference proteome</keyword>
<dbReference type="AlphaFoldDB" id="A0AAV4PFW3"/>